<protein>
    <recommendedName>
        <fullName evidence="4">Nucleolar protein 12</fullName>
    </recommendedName>
</protein>
<feature type="domain" description="RRM" evidence="9">
    <location>
        <begin position="140"/>
        <end position="217"/>
    </location>
</feature>
<gene>
    <name evidence="10" type="ORF">ALEPTO_LOCUS11027</name>
</gene>
<sequence length="286" mass="32875">DVDTHDITEDSSDSDYEDDNNDYNSLIKKKEIEEKERSEKTIFIGNLPVSVIEKHDYRVLKKKFSEFGKIQSIRFRSIAFSELLPRKIAFKLGKLHPERDILNAYIVYQEKESAIKALTMNAQLFLGKHLRVDSTYDRKRTIFIGALAFDAQEEQLWHHFKDCGEIESVRIVRDKKTNVGKGFAYVQFKERASAGLSLKLHLSKIGTRTIRVTRKHATKGGKGDERGDGGNVNSHKNPGIINTRKRIDKAKTKRPPRIRERTITWKKAAMKKNTISTTAKGKNKMK</sequence>
<evidence type="ECO:0000256" key="1">
    <source>
        <dbReference type="ARBA" id="ARBA00002475"/>
    </source>
</evidence>
<dbReference type="CDD" id="cd12395">
    <property type="entry name" value="RRM2_RBM34"/>
    <property type="match status" value="1"/>
</dbReference>
<dbReference type="GO" id="GO:0000463">
    <property type="term" value="P:maturation of LSU-rRNA from tricistronic rRNA transcript (SSU-rRNA, 5.8S rRNA, LSU-rRNA)"/>
    <property type="evidence" value="ECO:0007669"/>
    <property type="project" value="TreeGrafter"/>
</dbReference>
<dbReference type="SUPFAM" id="SSF54928">
    <property type="entry name" value="RNA-binding domain, RBD"/>
    <property type="match status" value="2"/>
</dbReference>
<dbReference type="Gene3D" id="3.30.70.330">
    <property type="match status" value="2"/>
</dbReference>
<dbReference type="EMBL" id="CAJVPS010015306">
    <property type="protein sequence ID" value="CAG8686350.1"/>
    <property type="molecule type" value="Genomic_DNA"/>
</dbReference>
<dbReference type="Proteomes" id="UP000789508">
    <property type="component" value="Unassembled WGS sequence"/>
</dbReference>
<reference evidence="10" key="1">
    <citation type="submission" date="2021-06" db="EMBL/GenBank/DDBJ databases">
        <authorList>
            <person name="Kallberg Y."/>
            <person name="Tangrot J."/>
            <person name="Rosling A."/>
        </authorList>
    </citation>
    <scope>NUCLEOTIDE SEQUENCE</scope>
    <source>
        <strain evidence="10">FL130A</strain>
    </source>
</reference>
<dbReference type="PANTHER" id="PTHR23236">
    <property type="entry name" value="EUKARYOTIC TRANSLATION INITIATION FACTOR 4B/4H"/>
    <property type="match status" value="1"/>
</dbReference>
<dbReference type="AlphaFoldDB" id="A0A9N9ENY9"/>
<comment type="caution">
    <text evidence="10">The sequence shown here is derived from an EMBL/GenBank/DDBJ whole genome shotgun (WGS) entry which is preliminary data.</text>
</comment>
<evidence type="ECO:0000256" key="3">
    <source>
        <dbReference type="ARBA" id="ARBA00007077"/>
    </source>
</evidence>
<dbReference type="GO" id="GO:0019843">
    <property type="term" value="F:rRNA binding"/>
    <property type="evidence" value="ECO:0007669"/>
    <property type="project" value="TreeGrafter"/>
</dbReference>
<evidence type="ECO:0000256" key="4">
    <source>
        <dbReference type="ARBA" id="ARBA00015520"/>
    </source>
</evidence>
<feature type="non-terminal residue" evidence="10">
    <location>
        <position position="286"/>
    </location>
</feature>
<dbReference type="Pfam" id="PF00076">
    <property type="entry name" value="RRM_1"/>
    <property type="match status" value="1"/>
</dbReference>
<accession>A0A9N9ENY9</accession>
<keyword evidence="5 7" id="KW-0694">RNA-binding</keyword>
<dbReference type="OrthoDB" id="442677at2759"/>
<dbReference type="GO" id="GO:0005730">
    <property type="term" value="C:nucleolus"/>
    <property type="evidence" value="ECO:0007669"/>
    <property type="project" value="UniProtKB-SubCell"/>
</dbReference>
<feature type="domain" description="RRM" evidence="9">
    <location>
        <begin position="40"/>
        <end position="137"/>
    </location>
</feature>
<comment type="similarity">
    <text evidence="3">Belongs to the RRM RBM34 family.</text>
</comment>
<comment type="subcellular location">
    <subcellularLocation>
        <location evidence="2">Nucleus</location>
        <location evidence="2">Nucleolus</location>
    </subcellularLocation>
</comment>
<evidence type="ECO:0000256" key="2">
    <source>
        <dbReference type="ARBA" id="ARBA00004604"/>
    </source>
</evidence>
<evidence type="ECO:0000313" key="11">
    <source>
        <dbReference type="Proteomes" id="UP000789508"/>
    </source>
</evidence>
<dbReference type="InterPro" id="IPR012677">
    <property type="entry name" value="Nucleotide-bd_a/b_plait_sf"/>
</dbReference>
<evidence type="ECO:0000256" key="5">
    <source>
        <dbReference type="ARBA" id="ARBA00022884"/>
    </source>
</evidence>
<evidence type="ECO:0000259" key="9">
    <source>
        <dbReference type="PROSITE" id="PS50102"/>
    </source>
</evidence>
<comment type="function">
    <text evidence="1">Involved in pre-25S rRNA processing.</text>
</comment>
<name>A0A9N9ENY9_9GLOM</name>
<evidence type="ECO:0000256" key="8">
    <source>
        <dbReference type="SAM" id="MobiDB-lite"/>
    </source>
</evidence>
<feature type="compositionally biased region" description="Acidic residues" evidence="8">
    <location>
        <begin position="9"/>
        <end position="21"/>
    </location>
</feature>
<dbReference type="InterPro" id="IPR000504">
    <property type="entry name" value="RRM_dom"/>
</dbReference>
<organism evidence="10 11">
    <name type="scientific">Ambispora leptoticha</name>
    <dbReference type="NCBI Taxonomy" id="144679"/>
    <lineage>
        <taxon>Eukaryota</taxon>
        <taxon>Fungi</taxon>
        <taxon>Fungi incertae sedis</taxon>
        <taxon>Mucoromycota</taxon>
        <taxon>Glomeromycotina</taxon>
        <taxon>Glomeromycetes</taxon>
        <taxon>Archaeosporales</taxon>
        <taxon>Ambisporaceae</taxon>
        <taxon>Ambispora</taxon>
    </lineage>
</organism>
<dbReference type="PROSITE" id="PS50102">
    <property type="entry name" value="RRM"/>
    <property type="match status" value="2"/>
</dbReference>
<evidence type="ECO:0000313" key="10">
    <source>
        <dbReference type="EMBL" id="CAG8686350.1"/>
    </source>
</evidence>
<keyword evidence="11" id="KW-1185">Reference proteome</keyword>
<dbReference type="PANTHER" id="PTHR23236:SF25">
    <property type="entry name" value="RNA-BINDING PROTEIN 34"/>
    <property type="match status" value="1"/>
</dbReference>
<feature type="region of interest" description="Disordered" evidence="8">
    <location>
        <begin position="1"/>
        <end position="22"/>
    </location>
</feature>
<dbReference type="InterPro" id="IPR034221">
    <property type="entry name" value="RBM34_RRM2"/>
</dbReference>
<keyword evidence="6" id="KW-0539">Nucleus</keyword>
<evidence type="ECO:0000256" key="6">
    <source>
        <dbReference type="ARBA" id="ARBA00023242"/>
    </source>
</evidence>
<evidence type="ECO:0000256" key="7">
    <source>
        <dbReference type="PROSITE-ProRule" id="PRU00176"/>
    </source>
</evidence>
<feature type="region of interest" description="Disordered" evidence="8">
    <location>
        <begin position="215"/>
        <end position="260"/>
    </location>
</feature>
<dbReference type="InterPro" id="IPR035979">
    <property type="entry name" value="RBD_domain_sf"/>
</dbReference>
<dbReference type="SMART" id="SM00360">
    <property type="entry name" value="RRM"/>
    <property type="match status" value="2"/>
</dbReference>
<feature type="compositionally biased region" description="Basic residues" evidence="8">
    <location>
        <begin position="243"/>
        <end position="256"/>
    </location>
</feature>
<proteinExistence type="inferred from homology"/>